<feature type="binding site" evidence="9">
    <location>
        <position position="247"/>
    </location>
    <ligand>
        <name>glycerol</name>
        <dbReference type="ChEBI" id="CHEBI:17754"/>
    </ligand>
</feature>
<dbReference type="PANTHER" id="PTHR10196">
    <property type="entry name" value="SUGAR KINASE"/>
    <property type="match status" value="1"/>
</dbReference>
<evidence type="ECO:0000313" key="13">
    <source>
        <dbReference type="EMBL" id="HDN85141.1"/>
    </source>
</evidence>
<evidence type="ECO:0000256" key="4">
    <source>
        <dbReference type="ARBA" id="ARBA00022741"/>
    </source>
</evidence>
<dbReference type="AlphaFoldDB" id="A0A7V0QQW5"/>
<protein>
    <recommendedName>
        <fullName evidence="9">Glycerol kinase</fullName>
        <ecNumber evidence="9">2.7.1.30</ecNumber>
    </recommendedName>
    <alternativeName>
        <fullName evidence="9">ATP:glycerol 3-phosphotransferase</fullName>
    </alternativeName>
    <alternativeName>
        <fullName evidence="9">Glycerokinase</fullName>
        <shortName evidence="9">GK</shortName>
    </alternativeName>
</protein>
<organism evidence="13">
    <name type="scientific">Aerophobetes bacterium</name>
    <dbReference type="NCBI Taxonomy" id="2030807"/>
    <lineage>
        <taxon>Bacteria</taxon>
        <taxon>Candidatus Aerophobota</taxon>
    </lineage>
</organism>
<proteinExistence type="inferred from homology"/>
<dbReference type="HAMAP" id="MF_00186">
    <property type="entry name" value="Glycerol_kin"/>
    <property type="match status" value="1"/>
</dbReference>
<dbReference type="FunFam" id="3.30.420.40:FF:000008">
    <property type="entry name" value="Glycerol kinase"/>
    <property type="match status" value="1"/>
</dbReference>
<feature type="binding site" evidence="9">
    <location>
        <position position="417"/>
    </location>
    <ligand>
        <name>ADP</name>
        <dbReference type="ChEBI" id="CHEBI:456216"/>
    </ligand>
</feature>
<feature type="binding site" evidence="9">
    <location>
        <position position="269"/>
    </location>
    <ligand>
        <name>ATP</name>
        <dbReference type="ChEBI" id="CHEBI:30616"/>
    </ligand>
</feature>
<comment type="caution">
    <text evidence="9">Lacks conserved residue(s) required for the propagation of feature annotation.</text>
</comment>
<dbReference type="PIRSF" id="PIRSF000538">
    <property type="entry name" value="GlpK"/>
    <property type="match status" value="1"/>
</dbReference>
<dbReference type="InterPro" id="IPR043129">
    <property type="entry name" value="ATPase_NBD"/>
</dbReference>
<dbReference type="NCBIfam" id="TIGR01311">
    <property type="entry name" value="glycerol_kin"/>
    <property type="match status" value="1"/>
</dbReference>
<feature type="domain" description="Carbohydrate kinase FGGY C-terminal" evidence="12">
    <location>
        <begin position="265"/>
        <end position="452"/>
    </location>
</feature>
<feature type="binding site" evidence="9">
    <location>
        <position position="247"/>
    </location>
    <ligand>
        <name>sn-glycerol 3-phosphate</name>
        <dbReference type="ChEBI" id="CHEBI:57597"/>
    </ligand>
</feature>
<dbReference type="InterPro" id="IPR018485">
    <property type="entry name" value="FGGY_C"/>
</dbReference>
<feature type="binding site" evidence="9">
    <location>
        <position position="85"/>
    </location>
    <ligand>
        <name>sn-glycerol 3-phosphate</name>
        <dbReference type="ChEBI" id="CHEBI:57597"/>
    </ligand>
</feature>
<feature type="binding site" evidence="9">
    <location>
        <position position="312"/>
    </location>
    <ligand>
        <name>ATP</name>
        <dbReference type="ChEBI" id="CHEBI:30616"/>
    </ligand>
</feature>
<evidence type="ECO:0000256" key="9">
    <source>
        <dbReference type="HAMAP-Rule" id="MF_00186"/>
    </source>
</evidence>
<accession>A0A7V0QQW5</accession>
<evidence type="ECO:0000256" key="10">
    <source>
        <dbReference type="RuleBase" id="RU003733"/>
    </source>
</evidence>
<dbReference type="FunFam" id="3.30.420.40:FF:000007">
    <property type="entry name" value="Glycerol kinase"/>
    <property type="match status" value="1"/>
</dbReference>
<evidence type="ECO:0000256" key="3">
    <source>
        <dbReference type="ARBA" id="ARBA00022679"/>
    </source>
</evidence>
<dbReference type="EC" id="2.7.1.30" evidence="9"/>
<feature type="binding site" evidence="9">
    <location>
        <position position="269"/>
    </location>
    <ligand>
        <name>ADP</name>
        <dbReference type="ChEBI" id="CHEBI:456216"/>
    </ligand>
</feature>
<dbReference type="GO" id="GO:0005829">
    <property type="term" value="C:cytosol"/>
    <property type="evidence" value="ECO:0007669"/>
    <property type="project" value="TreeGrafter"/>
</dbReference>
<comment type="caution">
    <text evidence="13">The sequence shown here is derived from an EMBL/GenBank/DDBJ whole genome shotgun (WGS) entry which is preliminary data.</text>
</comment>
<feature type="binding site" evidence="9">
    <location>
        <position position="413"/>
    </location>
    <ligand>
        <name>ATP</name>
        <dbReference type="ChEBI" id="CHEBI:30616"/>
    </ligand>
</feature>
<keyword evidence="5 9" id="KW-0418">Kinase</keyword>
<evidence type="ECO:0000256" key="1">
    <source>
        <dbReference type="ARBA" id="ARBA00005190"/>
    </source>
</evidence>
<name>A0A7V0QQW5_UNCAE</name>
<dbReference type="GO" id="GO:0005524">
    <property type="term" value="F:ATP binding"/>
    <property type="evidence" value="ECO:0007669"/>
    <property type="project" value="UniProtKB-UniRule"/>
</dbReference>
<dbReference type="Gene3D" id="3.30.420.40">
    <property type="match status" value="2"/>
</dbReference>
<feature type="binding site" evidence="9">
    <location>
        <position position="15"/>
    </location>
    <ligand>
        <name>sn-glycerol 3-phosphate</name>
        <dbReference type="ChEBI" id="CHEBI:57597"/>
    </ligand>
</feature>
<dbReference type="UniPathway" id="UPA00618">
    <property type="reaction ID" value="UER00672"/>
</dbReference>
<dbReference type="GO" id="GO:0019563">
    <property type="term" value="P:glycerol catabolic process"/>
    <property type="evidence" value="ECO:0007669"/>
    <property type="project" value="UniProtKB-UniRule"/>
</dbReference>
<dbReference type="PROSITE" id="PS00445">
    <property type="entry name" value="FGGY_KINASES_2"/>
    <property type="match status" value="1"/>
</dbReference>
<evidence type="ECO:0000256" key="2">
    <source>
        <dbReference type="ARBA" id="ARBA00009156"/>
    </source>
</evidence>
<feature type="binding site" evidence="9">
    <location>
        <position position="86"/>
    </location>
    <ligand>
        <name>glycerol</name>
        <dbReference type="ChEBI" id="CHEBI:17754"/>
    </ligand>
</feature>
<feature type="binding site" evidence="9">
    <location>
        <position position="137"/>
    </location>
    <ligand>
        <name>sn-glycerol 3-phosphate</name>
        <dbReference type="ChEBI" id="CHEBI:57597"/>
    </ligand>
</feature>
<dbReference type="NCBIfam" id="NF000756">
    <property type="entry name" value="PRK00047.1"/>
    <property type="match status" value="1"/>
</dbReference>
<dbReference type="EMBL" id="DRBC01000322">
    <property type="protein sequence ID" value="HDN85141.1"/>
    <property type="molecule type" value="Genomic_DNA"/>
</dbReference>
<dbReference type="InterPro" id="IPR005999">
    <property type="entry name" value="Glycerol_kin"/>
</dbReference>
<feature type="binding site" evidence="9">
    <location>
        <position position="15"/>
    </location>
    <ligand>
        <name>ATP</name>
        <dbReference type="ChEBI" id="CHEBI:30616"/>
    </ligand>
</feature>
<comment type="function">
    <text evidence="9">Key enzyme in the regulation of glycerol uptake and metabolism. Catalyzes the phosphorylation of glycerol to yield sn-glycerol 3-phosphate.</text>
</comment>
<dbReference type="GO" id="GO:0006072">
    <property type="term" value="P:glycerol-3-phosphate metabolic process"/>
    <property type="evidence" value="ECO:0007669"/>
    <property type="project" value="InterPro"/>
</dbReference>
<comment type="pathway">
    <text evidence="1 9">Polyol metabolism; glycerol degradation via glycerol kinase pathway; sn-glycerol 3-phosphate from glycerol: step 1/1.</text>
</comment>
<dbReference type="SUPFAM" id="SSF53067">
    <property type="entry name" value="Actin-like ATPase domain"/>
    <property type="match status" value="2"/>
</dbReference>
<feature type="binding site" evidence="9">
    <location>
        <position position="316"/>
    </location>
    <ligand>
        <name>ATP</name>
        <dbReference type="ChEBI" id="CHEBI:30616"/>
    </ligand>
</feature>
<gene>
    <name evidence="9 13" type="primary">glpK</name>
    <name evidence="13" type="ORF">ENG47_05250</name>
</gene>
<feature type="binding site" evidence="9">
    <location>
        <position position="137"/>
    </location>
    <ligand>
        <name>glycerol</name>
        <dbReference type="ChEBI" id="CHEBI:17754"/>
    </ligand>
</feature>
<keyword evidence="7 9" id="KW-0067">ATP-binding</keyword>
<dbReference type="GO" id="GO:0004370">
    <property type="term" value="F:glycerol kinase activity"/>
    <property type="evidence" value="ECO:0007669"/>
    <property type="project" value="UniProtKB-UniRule"/>
</dbReference>
<dbReference type="Proteomes" id="UP000885660">
    <property type="component" value="Unassembled WGS sequence"/>
</dbReference>
<evidence type="ECO:0000256" key="8">
    <source>
        <dbReference type="ARBA" id="ARBA00052101"/>
    </source>
</evidence>
<feature type="binding site" evidence="9">
    <location>
        <position position="16"/>
    </location>
    <ligand>
        <name>ATP</name>
        <dbReference type="ChEBI" id="CHEBI:30616"/>
    </ligand>
</feature>
<keyword evidence="3 9" id="KW-0808">Transferase</keyword>
<dbReference type="InterPro" id="IPR018483">
    <property type="entry name" value="Carb_kinase_FGGY_CS"/>
</dbReference>
<comment type="similarity">
    <text evidence="2 9 10">Belongs to the FGGY kinase family.</text>
</comment>
<dbReference type="InterPro" id="IPR018484">
    <property type="entry name" value="FGGY_N"/>
</dbReference>
<dbReference type="Pfam" id="PF02782">
    <property type="entry name" value="FGGY_C"/>
    <property type="match status" value="1"/>
</dbReference>
<feature type="binding site" evidence="9">
    <location>
        <position position="19"/>
    </location>
    <ligand>
        <name>ADP</name>
        <dbReference type="ChEBI" id="CHEBI:456216"/>
    </ligand>
</feature>
<evidence type="ECO:0000259" key="12">
    <source>
        <dbReference type="Pfam" id="PF02782"/>
    </source>
</evidence>
<dbReference type="CDD" id="cd07786">
    <property type="entry name" value="FGGY_EcGK_like"/>
    <property type="match status" value="1"/>
</dbReference>
<feature type="binding site" evidence="9">
    <location>
        <position position="413"/>
    </location>
    <ligand>
        <name>ADP</name>
        <dbReference type="ChEBI" id="CHEBI:456216"/>
    </ligand>
</feature>
<feature type="binding site" evidence="9">
    <location>
        <position position="86"/>
    </location>
    <ligand>
        <name>sn-glycerol 3-phosphate</name>
        <dbReference type="ChEBI" id="CHEBI:57597"/>
    </ligand>
</feature>
<sequence>MNISQKYILAIDAGTTGIRAVIFNKKGEILAKSYREFTQYFPQAGWVEHDPEQIWQVTLEVVKDALIKGKIGISDIAAIGITNQRETTIIWDKDTGRPVYKAIVWQCRRTAPLCERLRAEGLGKIVRDKTGLIIDPYFSATKIKWILDKFPRVKDRAKKGRILFGTVDSWLLWKLTGGRSHFTDYTNASRTMLFNIHQLKWDKELLDIFDIPEEILPQVKPSIFIFGYTEKNNVFSEGIPIAGIMGDQQAALFGQVCFQSGMIKSTYGTGCFLVLNTGKKIINSSRGLLTSLFCSPEGDPLYVLEGSVFIAGAAIQWLRDGLGLIKKAAETEIIARNLSSTNGVYVVPAFTGLGAPYWDSSARGGILGITRGTKREHVIRATLESIAYQTRDVIDVMSREAGISLSKLKVDGGVSQNNWLMQFQADILNIPVERPYYMETTSTGAGYIAGVSVGYWKKEEISHLWKKDRIFFPRMQEKTREKLYEGWKEAVKRILTY</sequence>
<evidence type="ECO:0000256" key="5">
    <source>
        <dbReference type="ARBA" id="ARBA00022777"/>
    </source>
</evidence>
<dbReference type="Pfam" id="PF00370">
    <property type="entry name" value="FGGY_N"/>
    <property type="match status" value="1"/>
</dbReference>
<feature type="binding site" evidence="9">
    <location>
        <position position="248"/>
    </location>
    <ligand>
        <name>glycerol</name>
        <dbReference type="ChEBI" id="CHEBI:17754"/>
    </ligand>
</feature>
<keyword evidence="4 9" id="KW-0547">Nucleotide-binding</keyword>
<feature type="binding site" evidence="9">
    <location>
        <position position="85"/>
    </location>
    <ligand>
        <name>glycerol</name>
        <dbReference type="ChEBI" id="CHEBI:17754"/>
    </ligand>
</feature>
<keyword evidence="6 9" id="KW-0319">Glycerol metabolism</keyword>
<feature type="binding site" evidence="9">
    <location>
        <position position="15"/>
    </location>
    <ligand>
        <name>ADP</name>
        <dbReference type="ChEBI" id="CHEBI:456216"/>
    </ligand>
</feature>
<comment type="catalytic activity">
    <reaction evidence="8 9">
        <text>glycerol + ATP = sn-glycerol 3-phosphate + ADP + H(+)</text>
        <dbReference type="Rhea" id="RHEA:21644"/>
        <dbReference type="ChEBI" id="CHEBI:15378"/>
        <dbReference type="ChEBI" id="CHEBI:17754"/>
        <dbReference type="ChEBI" id="CHEBI:30616"/>
        <dbReference type="ChEBI" id="CHEBI:57597"/>
        <dbReference type="ChEBI" id="CHEBI:456216"/>
        <dbReference type="EC" id="2.7.1.30"/>
    </reaction>
</comment>
<dbReference type="InterPro" id="IPR000577">
    <property type="entry name" value="Carb_kinase_FGGY"/>
</dbReference>
<evidence type="ECO:0000256" key="7">
    <source>
        <dbReference type="ARBA" id="ARBA00022840"/>
    </source>
</evidence>
<reference evidence="13" key="1">
    <citation type="journal article" date="2020" name="mSystems">
        <title>Genome- and Community-Level Interaction Insights into Carbon Utilization and Element Cycling Functions of Hydrothermarchaeota in Hydrothermal Sediment.</title>
        <authorList>
            <person name="Zhou Z."/>
            <person name="Liu Y."/>
            <person name="Xu W."/>
            <person name="Pan J."/>
            <person name="Luo Z.H."/>
            <person name="Li M."/>
        </authorList>
    </citation>
    <scope>NUCLEOTIDE SEQUENCE [LARGE SCALE GENOMIC DNA]</scope>
    <source>
        <strain evidence="13">HyVt-219</strain>
    </source>
</reference>
<evidence type="ECO:0000259" key="11">
    <source>
        <dbReference type="Pfam" id="PF00370"/>
    </source>
</evidence>
<dbReference type="PANTHER" id="PTHR10196:SF69">
    <property type="entry name" value="GLYCEROL KINASE"/>
    <property type="match status" value="1"/>
</dbReference>
<comment type="activity regulation">
    <text evidence="9">Inhibited by fructose 1,6-bisphosphate (FBP).</text>
</comment>
<feature type="binding site" evidence="9">
    <location>
        <position position="312"/>
    </location>
    <ligand>
        <name>ADP</name>
        <dbReference type="ChEBI" id="CHEBI:456216"/>
    </ligand>
</feature>
<evidence type="ECO:0000256" key="6">
    <source>
        <dbReference type="ARBA" id="ARBA00022798"/>
    </source>
</evidence>
<feature type="domain" description="Carbohydrate kinase FGGY N-terminal" evidence="11">
    <location>
        <begin position="7"/>
        <end position="254"/>
    </location>
</feature>